<protein>
    <recommendedName>
        <fullName evidence="3">DUF1302 domain-containing protein</fullName>
    </recommendedName>
</protein>
<dbReference type="OrthoDB" id="8437795at2"/>
<dbReference type="InterPro" id="IPR010727">
    <property type="entry name" value="DUF1302"/>
</dbReference>
<gene>
    <name evidence="1" type="ORF">DKG75_06115</name>
</gene>
<dbReference type="EMBL" id="QGLF01000002">
    <property type="protein sequence ID" value="PWR21574.1"/>
    <property type="molecule type" value="Genomic_DNA"/>
</dbReference>
<dbReference type="Pfam" id="PF06980">
    <property type="entry name" value="DUF1302"/>
    <property type="match status" value="1"/>
</dbReference>
<comment type="caution">
    <text evidence="1">The sequence shown here is derived from an EMBL/GenBank/DDBJ whole genome shotgun (WGS) entry which is preliminary data.</text>
</comment>
<accession>A0A317E5E5</accession>
<name>A0A317E5E5_9PROT</name>
<keyword evidence="2" id="KW-1185">Reference proteome</keyword>
<dbReference type="Proteomes" id="UP000246077">
    <property type="component" value="Unassembled WGS sequence"/>
</dbReference>
<sequence>MKINNRTGKEREMLEVWNTRVMGTRVPWSVAAMAAVGVLALTTAAAAYDFEIGDEVTGSVQTVLSVGAQMRMADRDPRNYGYYYGGLSNVSDIDDGNLNYDKYDLISQVSTISSELKLKWRNYFAFFRGAAFYDSVAANNDLADFKPELRPYTSGRYPEGADNRADWDAELLDYYVGGNFDLGGRNLTVKVGSQILNWGEALFTINGISIVNPLDVKKIRVPGAELKDALIPVPMISVGLDLANNLSMEAFYQLDFKPFKLDACGSFFSTTDNFCDGVKYVTTTEDPFDPRSYTAGTGMRTTDYDNPNKIITAANFPMYVEDDPDVHDWGVALKYFSPDLNNTEFQFYFARYTSRLPSAYWQSPDKFADGTGQINAAALPVPLVQGLLDQLGVDQLNVLTSALSGLLGGPVTDLVGALTNPLTGALIQPPFGTSPPSKVLENLDNGRFTTYYPSGLNMLGFAFNTTYDPLGVAINAEVSWKHDVPILISESAIVTNVYNAAGGVPISQGTKAKTPVCIGTICVPNPGIAPFVDPGFHNPDGQFIPGRRIDFAEKHEVWQAAVRFTKIFGGSSFVTRLLGANQLFALVELGAIHVDLDPNVQYAGYGQTGFTGFSTRPLLGVVPSIAATDLGVPFYATAKEPTQWSGGIQGLFFWDYPGVFDGVTLTPSIGFSHGIFGNTPASLPGFTKSVTSMNFGLKINYLDNWAMNINYFKSWGGGSGGSGGASRNPYIDRDFIGVNVAYSF</sequence>
<proteinExistence type="predicted"/>
<dbReference type="AlphaFoldDB" id="A0A317E5E5"/>
<reference evidence="2" key="1">
    <citation type="submission" date="2018-05" db="EMBL/GenBank/DDBJ databases">
        <title>Zavarzinia sp. HR-AS.</title>
        <authorList>
            <person name="Lee Y."/>
            <person name="Jeon C.O."/>
        </authorList>
    </citation>
    <scope>NUCLEOTIDE SEQUENCE [LARGE SCALE GENOMIC DNA]</scope>
    <source>
        <strain evidence="2">DSM 1231</strain>
    </source>
</reference>
<organism evidence="1 2">
    <name type="scientific">Zavarzinia compransoris</name>
    <dbReference type="NCBI Taxonomy" id="1264899"/>
    <lineage>
        <taxon>Bacteria</taxon>
        <taxon>Pseudomonadati</taxon>
        <taxon>Pseudomonadota</taxon>
        <taxon>Alphaproteobacteria</taxon>
        <taxon>Rhodospirillales</taxon>
        <taxon>Zavarziniaceae</taxon>
        <taxon>Zavarzinia</taxon>
    </lineage>
</organism>
<evidence type="ECO:0008006" key="3">
    <source>
        <dbReference type="Google" id="ProtNLM"/>
    </source>
</evidence>
<evidence type="ECO:0000313" key="1">
    <source>
        <dbReference type="EMBL" id="PWR21574.1"/>
    </source>
</evidence>
<evidence type="ECO:0000313" key="2">
    <source>
        <dbReference type="Proteomes" id="UP000246077"/>
    </source>
</evidence>